<evidence type="ECO:0000256" key="3">
    <source>
        <dbReference type="ARBA" id="ARBA00022519"/>
    </source>
</evidence>
<dbReference type="Pfam" id="PF02508">
    <property type="entry name" value="Rnf-Nqr"/>
    <property type="match status" value="1"/>
</dbReference>
<feature type="transmembrane region" description="Helical" evidence="8">
    <location>
        <begin position="115"/>
        <end position="133"/>
    </location>
</feature>
<evidence type="ECO:0000256" key="7">
    <source>
        <dbReference type="ARBA" id="ARBA00023136"/>
    </source>
</evidence>
<evidence type="ECO:0000256" key="8">
    <source>
        <dbReference type="SAM" id="Phobius"/>
    </source>
</evidence>
<comment type="subcellular location">
    <subcellularLocation>
        <location evidence="1">Endomembrane system</location>
        <topology evidence="1">Multi-pass membrane protein</topology>
    </subcellularLocation>
</comment>
<feature type="transmembrane region" description="Helical" evidence="8">
    <location>
        <begin position="139"/>
        <end position="157"/>
    </location>
</feature>
<accession>A0A9Q3X294</accession>
<keyword evidence="6 8" id="KW-1133">Transmembrane helix</keyword>
<sequence length="164" mass="17480">MSKTVGLAHALMLVPLLGVTDTLANALSFLGVYALIVALYAVAMGAVRTRLGAPARWVASLMLAASLVSSAQVLLQAFALPVYLQLSAYLALISVQCIVLEYSGFFTAGQRKAQWRLFGLFGVLMVSMGLLRASTVTTLMPAGFILLGLLLAGYQAWAHYSKPR</sequence>
<evidence type="ECO:0000313" key="9">
    <source>
        <dbReference type="EMBL" id="MCF5062525.1"/>
    </source>
</evidence>
<dbReference type="AlphaFoldDB" id="A0A9Q3X294"/>
<comment type="caution">
    <text evidence="9">The sequence shown here is derived from an EMBL/GenBank/DDBJ whole genome shotgun (WGS) entry which is preliminary data.</text>
</comment>
<evidence type="ECO:0008006" key="11">
    <source>
        <dbReference type="Google" id="ProtNLM"/>
    </source>
</evidence>
<dbReference type="PANTHER" id="PTHR30586:SF0">
    <property type="entry name" value="ION-TRANSLOCATING OXIDOREDUCTASE COMPLEX SUBUNIT E"/>
    <property type="match status" value="1"/>
</dbReference>
<dbReference type="EMBL" id="WKEU01000016">
    <property type="protein sequence ID" value="MCF5062525.1"/>
    <property type="molecule type" value="Genomic_DNA"/>
</dbReference>
<dbReference type="Proteomes" id="UP000814207">
    <property type="component" value="Unassembled WGS sequence"/>
</dbReference>
<protein>
    <recommendedName>
        <fullName evidence="11">Electron transport complex protein RnfE</fullName>
    </recommendedName>
</protein>
<evidence type="ECO:0000313" key="10">
    <source>
        <dbReference type="Proteomes" id="UP000814207"/>
    </source>
</evidence>
<feature type="transmembrane region" description="Helical" evidence="8">
    <location>
        <begin position="59"/>
        <end position="80"/>
    </location>
</feature>
<keyword evidence="5" id="KW-1278">Translocase</keyword>
<keyword evidence="7 8" id="KW-0472">Membrane</keyword>
<evidence type="ECO:0000256" key="6">
    <source>
        <dbReference type="ARBA" id="ARBA00022989"/>
    </source>
</evidence>
<evidence type="ECO:0000256" key="1">
    <source>
        <dbReference type="ARBA" id="ARBA00004127"/>
    </source>
</evidence>
<evidence type="ECO:0000256" key="5">
    <source>
        <dbReference type="ARBA" id="ARBA00022967"/>
    </source>
</evidence>
<organism evidence="9 10">
    <name type="scientific">Pseudomonas syringae</name>
    <dbReference type="NCBI Taxonomy" id="317"/>
    <lineage>
        <taxon>Bacteria</taxon>
        <taxon>Pseudomonadati</taxon>
        <taxon>Pseudomonadota</taxon>
        <taxon>Gammaproteobacteria</taxon>
        <taxon>Pseudomonadales</taxon>
        <taxon>Pseudomonadaceae</taxon>
        <taxon>Pseudomonas</taxon>
    </lineage>
</organism>
<feature type="transmembrane region" description="Helical" evidence="8">
    <location>
        <begin position="28"/>
        <end position="47"/>
    </location>
</feature>
<dbReference type="GO" id="GO:0005886">
    <property type="term" value="C:plasma membrane"/>
    <property type="evidence" value="ECO:0007669"/>
    <property type="project" value="TreeGrafter"/>
</dbReference>
<dbReference type="PIRSF" id="PIRSF006102">
    <property type="entry name" value="NQR_DE"/>
    <property type="match status" value="1"/>
</dbReference>
<feature type="transmembrane region" description="Helical" evidence="8">
    <location>
        <begin position="86"/>
        <end position="108"/>
    </location>
</feature>
<dbReference type="GO" id="GO:0012505">
    <property type="term" value="C:endomembrane system"/>
    <property type="evidence" value="ECO:0007669"/>
    <property type="project" value="UniProtKB-SubCell"/>
</dbReference>
<reference evidence="9" key="1">
    <citation type="submission" date="2019-11" db="EMBL/GenBank/DDBJ databases">
        <title>Epiphytic Pseudomonas syringae from cherry orchards.</title>
        <authorList>
            <person name="Hulin M.T."/>
        </authorList>
    </citation>
    <scope>NUCLEOTIDE SEQUENCE</scope>
    <source>
        <strain evidence="9">PA-6-9A</strain>
    </source>
</reference>
<keyword evidence="3" id="KW-1003">Cell membrane</keyword>
<keyword evidence="2" id="KW-0813">Transport</keyword>
<keyword evidence="4 8" id="KW-0812">Transmembrane</keyword>
<evidence type="ECO:0000256" key="4">
    <source>
        <dbReference type="ARBA" id="ARBA00022692"/>
    </source>
</evidence>
<dbReference type="PANTHER" id="PTHR30586">
    <property type="entry name" value="ELECTRON TRANSPORT COMPLEX PROTEIN RNFE"/>
    <property type="match status" value="1"/>
</dbReference>
<keyword evidence="3" id="KW-0997">Cell inner membrane</keyword>
<gene>
    <name evidence="9" type="ORF">GIW73_06125</name>
</gene>
<evidence type="ECO:0000256" key="2">
    <source>
        <dbReference type="ARBA" id="ARBA00022448"/>
    </source>
</evidence>
<name>A0A9Q3X294_PSESX</name>
<proteinExistence type="predicted"/>
<dbReference type="InterPro" id="IPR003667">
    <property type="entry name" value="NqrDE/RnfAE"/>
</dbReference>